<protein>
    <submittedName>
        <fullName evidence="2">Uncharacterized protein</fullName>
    </submittedName>
</protein>
<accession>A0A1X2IWE4</accession>
<feature type="compositionally biased region" description="Low complexity" evidence="1">
    <location>
        <begin position="239"/>
        <end position="312"/>
    </location>
</feature>
<evidence type="ECO:0000313" key="3">
    <source>
        <dbReference type="Proteomes" id="UP000193560"/>
    </source>
</evidence>
<proteinExistence type="predicted"/>
<dbReference type="OrthoDB" id="2360568at2759"/>
<feature type="region of interest" description="Disordered" evidence="1">
    <location>
        <begin position="239"/>
        <end position="314"/>
    </location>
</feature>
<organism evidence="2 3">
    <name type="scientific">Absidia repens</name>
    <dbReference type="NCBI Taxonomy" id="90262"/>
    <lineage>
        <taxon>Eukaryota</taxon>
        <taxon>Fungi</taxon>
        <taxon>Fungi incertae sedis</taxon>
        <taxon>Mucoromycota</taxon>
        <taxon>Mucoromycotina</taxon>
        <taxon>Mucoromycetes</taxon>
        <taxon>Mucorales</taxon>
        <taxon>Cunninghamellaceae</taxon>
        <taxon>Absidia</taxon>
    </lineage>
</organism>
<reference evidence="2 3" key="1">
    <citation type="submission" date="2016-07" db="EMBL/GenBank/DDBJ databases">
        <title>Pervasive Adenine N6-methylation of Active Genes in Fungi.</title>
        <authorList>
            <consortium name="DOE Joint Genome Institute"/>
            <person name="Mondo S.J."/>
            <person name="Dannebaum R.O."/>
            <person name="Kuo R.C."/>
            <person name="Labutti K."/>
            <person name="Haridas S."/>
            <person name="Kuo A."/>
            <person name="Salamov A."/>
            <person name="Ahrendt S.R."/>
            <person name="Lipzen A."/>
            <person name="Sullivan W."/>
            <person name="Andreopoulos W.B."/>
            <person name="Clum A."/>
            <person name="Lindquist E."/>
            <person name="Daum C."/>
            <person name="Ramamoorthy G.K."/>
            <person name="Gryganskyi A."/>
            <person name="Culley D."/>
            <person name="Magnuson J.K."/>
            <person name="James T.Y."/>
            <person name="O'Malley M.A."/>
            <person name="Stajich J.E."/>
            <person name="Spatafora J.W."/>
            <person name="Visel A."/>
            <person name="Grigoriev I.V."/>
        </authorList>
    </citation>
    <scope>NUCLEOTIDE SEQUENCE [LARGE SCALE GENOMIC DNA]</scope>
    <source>
        <strain evidence="2 3">NRRL 1336</strain>
    </source>
</reference>
<keyword evidence="3" id="KW-1185">Reference proteome</keyword>
<dbReference type="EMBL" id="MCGE01000003">
    <property type="protein sequence ID" value="ORZ23353.1"/>
    <property type="molecule type" value="Genomic_DNA"/>
</dbReference>
<dbReference type="Proteomes" id="UP000193560">
    <property type="component" value="Unassembled WGS sequence"/>
</dbReference>
<evidence type="ECO:0000256" key="1">
    <source>
        <dbReference type="SAM" id="MobiDB-lite"/>
    </source>
</evidence>
<gene>
    <name evidence="2" type="ORF">BCR42DRAFT_487339</name>
</gene>
<dbReference type="AlphaFoldDB" id="A0A1X2IWE4"/>
<sequence length="470" mass="52961">MNVDADFLDGFQTMTSTIRQFPSCELKDIKGHKIDVKQLAQEYRLILITFKSASCLVCPQLLHILNMYGLVSDCTTYEDPFTLEEWEIDEPTKKFFRLLLQKDAYFIVLCPGADDQVAQIQNKTNFNYPFIASEQAISLGKALKMNMSDDELWPATMEVTKDTLDVTPIYIGRSAGHYYHQYLLKLLVRERGRCEMKGVIAMREAYDTVDRLKRKIIKCEKKSMATWILTLSSTKTKKNAAPSLATSPTSPSPTVSSTSSLTSTTNSSTVVVSQASTNTNATTPTHISPSPSLSSVNTSTTTTTTDSPTKSTNHLPPELLELALSFIDNTSTLVSITRVSRLYFITVCNILVKRLRSKMETLRLALPQGDNGECLVDETDVFNKFVNRWGESDQGIGYRDLERRVIDLVQLVDDIGKWTRCWSPRRKLMTDHHHHHHHRSSSSSSSFSAVSTIPHLRMMRDPHDESVGLF</sequence>
<name>A0A1X2IWE4_9FUNG</name>
<evidence type="ECO:0000313" key="2">
    <source>
        <dbReference type="EMBL" id="ORZ23353.1"/>
    </source>
</evidence>
<comment type="caution">
    <text evidence="2">The sequence shown here is derived from an EMBL/GenBank/DDBJ whole genome shotgun (WGS) entry which is preliminary data.</text>
</comment>